<keyword evidence="1" id="KW-0472">Membrane</keyword>
<organism evidence="2 3">
    <name type="scientific">Fundicoccus ignavus</name>
    <dbReference type="NCBI Taxonomy" id="2664442"/>
    <lineage>
        <taxon>Bacteria</taxon>
        <taxon>Bacillati</taxon>
        <taxon>Bacillota</taxon>
        <taxon>Bacilli</taxon>
        <taxon>Lactobacillales</taxon>
        <taxon>Aerococcaceae</taxon>
        <taxon>Fundicoccus</taxon>
    </lineage>
</organism>
<dbReference type="RefSeq" id="WP_153861046.1">
    <property type="nucleotide sequence ID" value="NZ_WJQR01000001.1"/>
</dbReference>
<sequence length="343" mass="39955">MLIEVVKLGFKDIIKFRLYFILLEVLILSISIVFISSSSSLIYALCDKGYQGNIYSVTPINYDFSDQKNIEMQLNEVFDEGGYTFFYSEKLNNKFRSQILVILGRYDNDSNIKEIWCIPENQKSMLLDKEIGKAEALSLNSLDISKLEKMGVNSMFYGEEMSFVSVSDRNYSKLSDYGLSINELIFLIENTQFTEEDVSKKLDNVFENIFQDKSLHLTKNITPMDKEVDFLLKYILIFILFLMCSLFFSYLIIITSLLNHLTKEYVIHLICGSTRKNIFIRNSVFVCLLSGINFMLINLLNNFNLDMFFFINVSLFFFFMFSLLLSTMFSLKRIRLNLTSQGE</sequence>
<keyword evidence="1" id="KW-1133">Transmembrane helix</keyword>
<keyword evidence="1" id="KW-0812">Transmembrane</keyword>
<feature type="transmembrane region" description="Helical" evidence="1">
    <location>
        <begin position="234"/>
        <end position="258"/>
    </location>
</feature>
<dbReference type="EMBL" id="WJQR01000001">
    <property type="protein sequence ID" value="MRI80499.1"/>
    <property type="molecule type" value="Genomic_DNA"/>
</dbReference>
<dbReference type="AlphaFoldDB" id="A0A844BSM9"/>
<feature type="transmembrane region" description="Helical" evidence="1">
    <location>
        <begin position="307"/>
        <end position="331"/>
    </location>
</feature>
<gene>
    <name evidence="2" type="ORF">GIY11_00435</name>
</gene>
<evidence type="ECO:0008006" key="4">
    <source>
        <dbReference type="Google" id="ProtNLM"/>
    </source>
</evidence>
<name>A0A844BSM9_9LACT</name>
<accession>A0A844BSM9</accession>
<feature type="transmembrane region" description="Helical" evidence="1">
    <location>
        <begin position="279"/>
        <end position="301"/>
    </location>
</feature>
<feature type="transmembrane region" description="Helical" evidence="1">
    <location>
        <begin position="21"/>
        <end position="45"/>
    </location>
</feature>
<dbReference type="Proteomes" id="UP000469870">
    <property type="component" value="Unassembled WGS sequence"/>
</dbReference>
<evidence type="ECO:0000256" key="1">
    <source>
        <dbReference type="SAM" id="Phobius"/>
    </source>
</evidence>
<comment type="caution">
    <text evidence="2">The sequence shown here is derived from an EMBL/GenBank/DDBJ whole genome shotgun (WGS) entry which is preliminary data.</text>
</comment>
<evidence type="ECO:0000313" key="2">
    <source>
        <dbReference type="EMBL" id="MRI80499.1"/>
    </source>
</evidence>
<proteinExistence type="predicted"/>
<evidence type="ECO:0000313" key="3">
    <source>
        <dbReference type="Proteomes" id="UP000469870"/>
    </source>
</evidence>
<protein>
    <recommendedName>
        <fullName evidence="4">DUF1430 domain-containing protein</fullName>
    </recommendedName>
</protein>
<reference evidence="2 3" key="1">
    <citation type="submission" date="2019-11" db="EMBL/GenBank/DDBJ databases">
        <title>Characterisation of Fundicoccus ignavus gen. nov. sp. nov., a novel genus of the family Aerococcaceae isolated from bulk tank milk.</title>
        <authorList>
            <person name="Siebert A."/>
            <person name="Huptas C."/>
            <person name="Wenning M."/>
            <person name="Scherer S."/>
            <person name="Doll E.V."/>
        </authorList>
    </citation>
    <scope>NUCLEOTIDE SEQUENCE [LARGE SCALE GENOMIC DNA]</scope>
    <source>
        <strain evidence="2 3">DSM 109653</strain>
    </source>
</reference>